<name>A0A157QLU4_9BORD</name>
<dbReference type="OrthoDB" id="9816242at2"/>
<evidence type="ECO:0000256" key="5">
    <source>
        <dbReference type="SAM" id="Phobius"/>
    </source>
</evidence>
<dbReference type="EMBL" id="FKBS01000025">
    <property type="protein sequence ID" value="SAI46564.1"/>
    <property type="molecule type" value="Genomic_DNA"/>
</dbReference>
<dbReference type="InterPro" id="IPR026264">
    <property type="entry name" value="VirB8/PtlE"/>
</dbReference>
<accession>A0A157QLU4</accession>
<dbReference type="GO" id="GO:0030255">
    <property type="term" value="P:protein secretion by the type IV secretion system"/>
    <property type="evidence" value="ECO:0007669"/>
    <property type="project" value="InterPro"/>
</dbReference>
<dbReference type="Proteomes" id="UP000077037">
    <property type="component" value="Unassembled WGS sequence"/>
</dbReference>
<dbReference type="AlphaFoldDB" id="A0A157QLU4"/>
<comment type="subcellular location">
    <subcellularLocation>
        <location evidence="1">Membrane</location>
        <topology evidence="1">Single-pass membrane protein</topology>
    </subcellularLocation>
</comment>
<dbReference type="PIRSF" id="PIRSF003299">
    <property type="entry name" value="VirB8_PtlE"/>
    <property type="match status" value="1"/>
</dbReference>
<dbReference type="Pfam" id="PF04335">
    <property type="entry name" value="VirB8"/>
    <property type="match status" value="1"/>
</dbReference>
<keyword evidence="2 5" id="KW-0812">Transmembrane</keyword>
<protein>
    <submittedName>
        <fullName evidence="7">Type IV secretion system protein VirB8</fullName>
    </submittedName>
</protein>
<evidence type="ECO:0000313" key="7">
    <source>
        <dbReference type="EMBL" id="SAI46564.1"/>
    </source>
</evidence>
<reference evidence="7 8" key="1">
    <citation type="submission" date="2016-03" db="EMBL/GenBank/DDBJ databases">
        <authorList>
            <consortium name="Pathogen Informatics"/>
        </authorList>
    </citation>
    <scope>NUCLEOTIDE SEQUENCE [LARGE SCALE GENOMIC DNA]</scope>
    <source>
        <strain evidence="7 8">NCTC13364</strain>
    </source>
</reference>
<feature type="transmembrane region" description="Helical" evidence="5">
    <location>
        <begin position="56"/>
        <end position="74"/>
    </location>
</feature>
<dbReference type="Gene3D" id="3.10.450.230">
    <property type="entry name" value="VirB8 protein"/>
    <property type="match status" value="1"/>
</dbReference>
<evidence type="ECO:0000313" key="8">
    <source>
        <dbReference type="Proteomes" id="UP000077037"/>
    </source>
</evidence>
<gene>
    <name evidence="7" type="primary">virB8</name>
    <name evidence="7" type="ORF">SAMEA1982600_03695</name>
</gene>
<dbReference type="CDD" id="cd16424">
    <property type="entry name" value="VirB8"/>
    <property type="match status" value="1"/>
</dbReference>
<keyword evidence="4 5" id="KW-0472">Membrane</keyword>
<evidence type="ECO:0000256" key="2">
    <source>
        <dbReference type="ARBA" id="ARBA00022692"/>
    </source>
</evidence>
<sequence length="245" mass="27548">MTSPEHTEDTDTQSPVVDFDTPVSRDQLAFELERVRGQERDWLQELLASRRRAWRVAYAAFTLAGLAIAAVAGLTPLKEAPELRVVGVDRVTGAVAHLTRLRDAQEDFGERIGRYFVTQYVRACEAYEWNTIQLQYDTCALFSTPDVQRAYYRRFEGANALDKRLGDRARIDVDIRSITLGPNQTAVVRFSSQEHINGGTNPPPRHRIATLAYRYVDEPLTEAVARANPLGFQVVSYAVDDETGS</sequence>
<dbReference type="InterPro" id="IPR007430">
    <property type="entry name" value="VirB8"/>
</dbReference>
<dbReference type="InterPro" id="IPR032710">
    <property type="entry name" value="NTF2-like_dom_sf"/>
</dbReference>
<evidence type="ECO:0000256" key="1">
    <source>
        <dbReference type="ARBA" id="ARBA00004167"/>
    </source>
</evidence>
<dbReference type="SUPFAM" id="SSF54427">
    <property type="entry name" value="NTF2-like"/>
    <property type="match status" value="1"/>
</dbReference>
<evidence type="ECO:0000256" key="4">
    <source>
        <dbReference type="ARBA" id="ARBA00023136"/>
    </source>
</evidence>
<proteinExistence type="predicted"/>
<evidence type="ECO:0000256" key="3">
    <source>
        <dbReference type="ARBA" id="ARBA00022989"/>
    </source>
</evidence>
<organism evidence="7 8">
    <name type="scientific">Bordetella ansorpii</name>
    <dbReference type="NCBI Taxonomy" id="288768"/>
    <lineage>
        <taxon>Bacteria</taxon>
        <taxon>Pseudomonadati</taxon>
        <taxon>Pseudomonadota</taxon>
        <taxon>Betaproteobacteria</taxon>
        <taxon>Burkholderiales</taxon>
        <taxon>Alcaligenaceae</taxon>
        <taxon>Bordetella</taxon>
    </lineage>
</organism>
<feature type="domain" description="Bacterial virulence protein VirB8" evidence="6">
    <location>
        <begin position="45"/>
        <end position="242"/>
    </location>
</feature>
<evidence type="ECO:0000259" key="6">
    <source>
        <dbReference type="Pfam" id="PF04335"/>
    </source>
</evidence>
<keyword evidence="3 5" id="KW-1133">Transmembrane helix</keyword>
<dbReference type="GO" id="GO:0016020">
    <property type="term" value="C:membrane"/>
    <property type="evidence" value="ECO:0007669"/>
    <property type="project" value="UniProtKB-SubCell"/>
</dbReference>
<dbReference type="RefSeq" id="WP_082887348.1">
    <property type="nucleotide sequence ID" value="NZ_FKBS01000025.1"/>
</dbReference>